<dbReference type="VEuPathDB" id="PiroplasmaDB:BmR1_04g06406"/>
<reference evidence="1 2" key="3">
    <citation type="journal article" date="2016" name="Sci. Rep.">
        <title>Genome-wide diversity and gene expression profiling of Babesia microti isolates identify polymorphic genes that mediate host-pathogen interactions.</title>
        <authorList>
            <person name="Silva J.C."/>
            <person name="Cornillot E."/>
            <person name="McCracken C."/>
            <person name="Usmani-Brown S."/>
            <person name="Dwivedi A."/>
            <person name="Ifeonu O.O."/>
            <person name="Crabtree J."/>
            <person name="Gotia H.T."/>
            <person name="Virji A.Z."/>
            <person name="Reynes C."/>
            <person name="Colinge J."/>
            <person name="Kumar V."/>
            <person name="Lawres L."/>
            <person name="Pazzi J.E."/>
            <person name="Pablo J.V."/>
            <person name="Hung C."/>
            <person name="Brancato J."/>
            <person name="Kumari P."/>
            <person name="Orvis J."/>
            <person name="Tretina K."/>
            <person name="Chibucos M."/>
            <person name="Ott S."/>
            <person name="Sadzewicz L."/>
            <person name="Sengamalay N."/>
            <person name="Shetty A.C."/>
            <person name="Su Q."/>
            <person name="Tallon L."/>
            <person name="Fraser C.M."/>
            <person name="Frutos R."/>
            <person name="Molina D.M."/>
            <person name="Krause P.J."/>
            <person name="Ben Mamoun C."/>
        </authorList>
    </citation>
    <scope>NUCLEOTIDE SEQUENCE [LARGE SCALE GENOMIC DNA]</scope>
    <source>
        <strain evidence="1 2">RI</strain>
    </source>
</reference>
<name>A0A1N6LXQ8_BABMR</name>
<protein>
    <submittedName>
        <fullName evidence="1">Mitochondrial ribosomal protein L46, putative</fullName>
    </submittedName>
</protein>
<dbReference type="KEGG" id="bmic:BmR1_04g06406"/>
<dbReference type="GO" id="GO:0005762">
    <property type="term" value="C:mitochondrial large ribosomal subunit"/>
    <property type="evidence" value="ECO:0007669"/>
    <property type="project" value="TreeGrafter"/>
</dbReference>
<dbReference type="SUPFAM" id="SSF55811">
    <property type="entry name" value="Nudix"/>
    <property type="match status" value="1"/>
</dbReference>
<evidence type="ECO:0000313" key="1">
    <source>
        <dbReference type="EMBL" id="SIO73653.1"/>
    </source>
</evidence>
<keyword evidence="1" id="KW-0687">Ribonucleoprotein</keyword>
<keyword evidence="1" id="KW-0689">Ribosomal protein</keyword>
<dbReference type="RefSeq" id="XP_021337729.1">
    <property type="nucleotide sequence ID" value="XM_021482506.1"/>
</dbReference>
<dbReference type="PANTHER" id="PTHR13124:SF12">
    <property type="entry name" value="LARGE RIBOSOMAL SUBUNIT PROTEIN ML46"/>
    <property type="match status" value="1"/>
</dbReference>
<dbReference type="InterPro" id="IPR040008">
    <property type="entry name" value="Ribosomal_mL46"/>
</dbReference>
<evidence type="ECO:0000313" key="2">
    <source>
        <dbReference type="Proteomes" id="UP000002899"/>
    </source>
</evidence>
<reference evidence="1 2" key="1">
    <citation type="journal article" date="2012" name="Nucleic Acids Res.">
        <title>Sequencing of the smallest Apicomplexan genome from the human pathogen Babesia microti.</title>
        <authorList>
            <person name="Cornillot E."/>
            <person name="Hadj-Kaddour K."/>
            <person name="Dassouli A."/>
            <person name="Noel B."/>
            <person name="Ranwez V."/>
            <person name="Vacherie B."/>
            <person name="Augagneur Y."/>
            <person name="Bres V."/>
            <person name="Duclos A."/>
            <person name="Randazzo S."/>
            <person name="Carcy B."/>
            <person name="Debierre-Grockiego F."/>
            <person name="Delbecq S."/>
            <person name="Moubri-Menage K."/>
            <person name="Shams-Eldin H."/>
            <person name="Usmani-Brown S."/>
            <person name="Bringaud F."/>
            <person name="Wincker P."/>
            <person name="Vivares C.P."/>
            <person name="Schwarz R.T."/>
            <person name="Schetters T.P."/>
            <person name="Krause P.J."/>
            <person name="Gorenflot A."/>
            <person name="Berry V."/>
            <person name="Barbe V."/>
            <person name="Ben Mamoun C."/>
        </authorList>
    </citation>
    <scope>NUCLEOTIDE SEQUENCE [LARGE SCALE GENOMIC DNA]</scope>
    <source>
        <strain evidence="1 2">RI</strain>
    </source>
</reference>
<reference evidence="1 2" key="2">
    <citation type="journal article" date="2013" name="PLoS ONE">
        <title>Whole genome mapping and re-organization of the nuclear and mitochondrial genomes of Babesia microti isolates.</title>
        <authorList>
            <person name="Cornillot E."/>
            <person name="Dassouli A."/>
            <person name="Garg A."/>
            <person name="Pachikara N."/>
            <person name="Randazzo S."/>
            <person name="Depoix D."/>
            <person name="Carcy B."/>
            <person name="Delbecq S."/>
            <person name="Frutos R."/>
            <person name="Silva J.C."/>
            <person name="Sutton R."/>
            <person name="Krause P.J."/>
            <person name="Mamoun C.B."/>
        </authorList>
    </citation>
    <scope>NUCLEOTIDE SEQUENCE [LARGE SCALE GENOMIC DNA]</scope>
    <source>
        <strain evidence="1 2">RI</strain>
    </source>
</reference>
<dbReference type="InterPro" id="IPR015797">
    <property type="entry name" value="NUDIX_hydrolase-like_dom_sf"/>
</dbReference>
<organism evidence="1 2">
    <name type="scientific">Babesia microti (strain RI)</name>
    <dbReference type="NCBI Taxonomy" id="1133968"/>
    <lineage>
        <taxon>Eukaryota</taxon>
        <taxon>Sar</taxon>
        <taxon>Alveolata</taxon>
        <taxon>Apicomplexa</taxon>
        <taxon>Aconoidasida</taxon>
        <taxon>Piroplasmida</taxon>
        <taxon>Babesiidae</taxon>
        <taxon>Babesia</taxon>
    </lineage>
</organism>
<dbReference type="AlphaFoldDB" id="A0A1N6LXQ8"/>
<accession>A0A1N6LXQ8</accession>
<dbReference type="GO" id="GO:0003735">
    <property type="term" value="F:structural constituent of ribosome"/>
    <property type="evidence" value="ECO:0007669"/>
    <property type="project" value="InterPro"/>
</dbReference>
<dbReference type="Gene3D" id="3.90.79.10">
    <property type="entry name" value="Nucleoside Triphosphate Pyrophosphohydrolase"/>
    <property type="match status" value="1"/>
</dbReference>
<dbReference type="GeneID" id="24425927"/>
<proteinExistence type="predicted"/>
<dbReference type="OrthoDB" id="414075at2759"/>
<keyword evidence="2" id="KW-1185">Reference proteome</keyword>
<dbReference type="PANTHER" id="PTHR13124">
    <property type="entry name" value="39S RIBOSOMAL PROTEIN L46, MITOCHONDRIAL PRECURSOR-RELATED"/>
    <property type="match status" value="1"/>
</dbReference>
<dbReference type="EMBL" id="LN871599">
    <property type="protein sequence ID" value="SIO73653.1"/>
    <property type="molecule type" value="Genomic_DNA"/>
</dbReference>
<gene>
    <name evidence="1" type="ORF">BmR1_04g06406</name>
</gene>
<sequence>MLKNVSVNRTLYHDGYMIQLGLCIERQPIRYFDPLYESKFRIFRENWSIRTCNSLSLLQTKNTDRSFQINSLTDDSKVTDSFSLDNLLEQERSFIQEISAKTDTTDAVDKSNENYTDNSDQNNLKNINRLSEDRLYLIIKRNNTCNWSFPIINYNPEFTLRETLLNLCDQNLFHDFSIYFLGYSPICHIKTRDSQQNKVSKIFYYRARVIPGKNIQINSEISDYAWVNRAELKRHLDILKYKRIFQSLPLCWSDLKYA</sequence>
<dbReference type="Proteomes" id="UP000002899">
    <property type="component" value="Chromosome IV"/>
</dbReference>